<dbReference type="GO" id="GO:0008173">
    <property type="term" value="F:RNA methyltransferase activity"/>
    <property type="evidence" value="ECO:0007669"/>
    <property type="project" value="UniProtKB-ARBA"/>
</dbReference>
<dbReference type="GO" id="GO:0008757">
    <property type="term" value="F:S-adenosylmethionine-dependent methyltransferase activity"/>
    <property type="evidence" value="ECO:0007669"/>
    <property type="project" value="UniProtKB-ARBA"/>
</dbReference>
<evidence type="ECO:0000256" key="3">
    <source>
        <dbReference type="ARBA" id="ARBA00022679"/>
    </source>
</evidence>
<dbReference type="PANTHER" id="PTHR22809">
    <property type="entry name" value="METHYLTRANSFERASE-RELATED"/>
    <property type="match status" value="1"/>
</dbReference>
<dbReference type="SUPFAM" id="SSF53335">
    <property type="entry name" value="S-adenosyl-L-methionine-dependent methyltransferases"/>
    <property type="match status" value="1"/>
</dbReference>
<gene>
    <name evidence="4" type="ORF">FCM35_KLT08849</name>
</gene>
<sequence length="240" mass="27395">MVKRGRSATANFLCYAEYHSTDFDWEQLRQEIENLPSFSYHISHHITASSTSDSSLFEADSWRRFHRCHSTARFFKERRYLLKEFPELLSCHDSVKVIEVGCGNGSTVLPILRLTCSFNALTCNVNYTSKQSDISCHQGRERDWRINVGEYIISSKPISIFVDPPKPSLKRAHGGFIQLPGLTRSIATIIYHSLSSVIPLTNTCACKILKNKTLLLQNRKNRRNLLNLLGGDIRRSYPGD</sequence>
<proteinExistence type="inferred from homology"/>
<dbReference type="GO" id="GO:0032259">
    <property type="term" value="P:methylation"/>
    <property type="evidence" value="ECO:0007669"/>
    <property type="project" value="UniProtKB-KW"/>
</dbReference>
<dbReference type="AlphaFoldDB" id="A0A833VJA8"/>
<keyword evidence="2 4" id="KW-0489">Methyltransferase</keyword>
<organism evidence="4 5">
    <name type="scientific">Carex littledalei</name>
    <dbReference type="NCBI Taxonomy" id="544730"/>
    <lineage>
        <taxon>Eukaryota</taxon>
        <taxon>Viridiplantae</taxon>
        <taxon>Streptophyta</taxon>
        <taxon>Embryophyta</taxon>
        <taxon>Tracheophyta</taxon>
        <taxon>Spermatophyta</taxon>
        <taxon>Magnoliopsida</taxon>
        <taxon>Liliopsida</taxon>
        <taxon>Poales</taxon>
        <taxon>Cyperaceae</taxon>
        <taxon>Cyperoideae</taxon>
        <taxon>Cariceae</taxon>
        <taxon>Carex</taxon>
        <taxon>Carex subgen. Euthyceras</taxon>
    </lineage>
</organism>
<evidence type="ECO:0000256" key="1">
    <source>
        <dbReference type="ARBA" id="ARBA00009725"/>
    </source>
</evidence>
<comment type="similarity">
    <text evidence="1">Belongs to the methyltransferase superfamily. METL family.</text>
</comment>
<accession>A0A833VJA8</accession>
<dbReference type="Proteomes" id="UP000623129">
    <property type="component" value="Unassembled WGS sequence"/>
</dbReference>
<name>A0A833VJA8_9POAL</name>
<evidence type="ECO:0000313" key="4">
    <source>
        <dbReference type="EMBL" id="KAF3325769.1"/>
    </source>
</evidence>
<keyword evidence="5" id="KW-1185">Reference proteome</keyword>
<reference evidence="4" key="1">
    <citation type="submission" date="2020-01" db="EMBL/GenBank/DDBJ databases">
        <title>Genome sequence of Kobresia littledalei, the first chromosome-level genome in the family Cyperaceae.</title>
        <authorList>
            <person name="Qu G."/>
        </authorList>
    </citation>
    <scope>NUCLEOTIDE SEQUENCE</scope>
    <source>
        <strain evidence="4">C.B.Clarke</strain>
        <tissue evidence="4">Leaf</tissue>
    </source>
</reference>
<dbReference type="InterPro" id="IPR026113">
    <property type="entry name" value="METTL2/6/8-like"/>
</dbReference>
<comment type="caution">
    <text evidence="4">The sequence shown here is derived from an EMBL/GenBank/DDBJ whole genome shotgun (WGS) entry which is preliminary data.</text>
</comment>
<evidence type="ECO:0000256" key="2">
    <source>
        <dbReference type="ARBA" id="ARBA00022603"/>
    </source>
</evidence>
<dbReference type="EMBL" id="SWLB01000019">
    <property type="protein sequence ID" value="KAF3325769.1"/>
    <property type="molecule type" value="Genomic_DNA"/>
</dbReference>
<protein>
    <submittedName>
        <fullName evidence="4">Methyltransferase-like protein SPBC21C3.07c</fullName>
    </submittedName>
</protein>
<keyword evidence="3 4" id="KW-0808">Transferase</keyword>
<dbReference type="PANTHER" id="PTHR22809:SF14">
    <property type="entry name" value="TRNA N(3)-METHYLCYTIDINE METHYLTRANSFERASE"/>
    <property type="match status" value="1"/>
</dbReference>
<evidence type="ECO:0000313" key="5">
    <source>
        <dbReference type="Proteomes" id="UP000623129"/>
    </source>
</evidence>
<dbReference type="OrthoDB" id="417697at2759"/>
<dbReference type="InterPro" id="IPR029063">
    <property type="entry name" value="SAM-dependent_MTases_sf"/>
</dbReference>